<keyword evidence="4 11" id="KW-0240">DNA-directed RNA polymerase</keyword>
<evidence type="ECO:0000313" key="14">
    <source>
        <dbReference type="Proteomes" id="UP000680279"/>
    </source>
</evidence>
<dbReference type="SUPFAM" id="SSF47789">
    <property type="entry name" value="C-terminal domain of RNA polymerase alpha subunit"/>
    <property type="match status" value="1"/>
</dbReference>
<protein>
    <recommendedName>
        <fullName evidence="3 11">DNA-directed RNA polymerase subunit alpha</fullName>
        <shortName evidence="11">RNAP subunit alpha</shortName>
        <ecNumber evidence="2 11">2.7.7.6</ecNumber>
    </recommendedName>
    <alternativeName>
        <fullName evidence="9 11">RNA polymerase subunit alpha</fullName>
    </alternativeName>
    <alternativeName>
        <fullName evidence="8 11">Transcriptase subunit alpha</fullName>
    </alternativeName>
</protein>
<dbReference type="Gene3D" id="1.10.150.20">
    <property type="entry name" value="5' to 3' exonuclease, C-terminal subdomain"/>
    <property type="match status" value="1"/>
</dbReference>
<dbReference type="InterPro" id="IPR036643">
    <property type="entry name" value="RNApol_insert_sf"/>
</dbReference>
<feature type="region of interest" description="Alpha N-terminal domain (alpha-NTD)" evidence="11">
    <location>
        <begin position="1"/>
        <end position="230"/>
    </location>
</feature>
<keyword evidence="14" id="KW-1185">Reference proteome</keyword>
<evidence type="ECO:0000256" key="7">
    <source>
        <dbReference type="ARBA" id="ARBA00023163"/>
    </source>
</evidence>
<evidence type="ECO:0000256" key="1">
    <source>
        <dbReference type="ARBA" id="ARBA00007123"/>
    </source>
</evidence>
<dbReference type="EMBL" id="BOQT01000021">
    <property type="protein sequence ID" value="GIN22797.1"/>
    <property type="molecule type" value="Genomic_DNA"/>
</dbReference>
<comment type="caution">
    <text evidence="13">The sequence shown here is derived from an EMBL/GenBank/DDBJ whole genome shotgun (WGS) entry which is preliminary data.</text>
</comment>
<evidence type="ECO:0000313" key="13">
    <source>
        <dbReference type="EMBL" id="GIN22797.1"/>
    </source>
</evidence>
<keyword evidence="6 11" id="KW-0548">Nucleotidyltransferase</keyword>
<keyword evidence="7 11" id="KW-0804">Transcription</keyword>
<dbReference type="GO" id="GO:0000428">
    <property type="term" value="C:DNA-directed RNA polymerase complex"/>
    <property type="evidence" value="ECO:0007669"/>
    <property type="project" value="UniProtKB-KW"/>
</dbReference>
<dbReference type="Gene3D" id="3.30.1360.10">
    <property type="entry name" value="RNA polymerase, RBP11-like subunit"/>
    <property type="match status" value="1"/>
</dbReference>
<dbReference type="InterPro" id="IPR036603">
    <property type="entry name" value="RBP11-like"/>
</dbReference>
<dbReference type="InterPro" id="IPR011262">
    <property type="entry name" value="DNA-dir_RNA_pol_insert"/>
</dbReference>
<keyword evidence="5 11" id="KW-0808">Transferase</keyword>
<evidence type="ECO:0000256" key="5">
    <source>
        <dbReference type="ARBA" id="ARBA00022679"/>
    </source>
</evidence>
<sequence>MIEIEKPKIETIEISEDARYGKFVVEPLERGYGTTLGNSLRRILLSSLPGAAISSIQIEGVQHEFSTVEGVVEDVTSIILNLKKLALKIYSDEEKTLEIDVQGEGKVKGSDIMHDSDVEILNPDLHIATLSANANFRVRMTAQRGRGYTPADLNKRDDLPIGVIPIDSIYTPVSRVNYQVENTRVGQMTNYDKLSLDVWTNGSISPEEAISLGAKILTEHLNIFVGLTDEAQHAEIMVEKEEDQKEKVLEMTIEELDLSVRSYNCLKRAGINTVQELANKTEEDMMKVRNLGRKSLEEVKGKLDELGLELRKDD</sequence>
<dbReference type="Pfam" id="PF01000">
    <property type="entry name" value="RNA_pol_A_bac"/>
    <property type="match status" value="1"/>
</dbReference>
<dbReference type="Proteomes" id="UP000680279">
    <property type="component" value="Unassembled WGS sequence"/>
</dbReference>
<evidence type="ECO:0000256" key="11">
    <source>
        <dbReference type="HAMAP-Rule" id="MF_00059"/>
    </source>
</evidence>
<reference evidence="13 14" key="1">
    <citation type="submission" date="2021-03" db="EMBL/GenBank/DDBJ databases">
        <title>Antimicrobial resistance genes in bacteria isolated from Japanese honey, and their potential for conferring macrolide and lincosamide resistance in the American foulbrood pathogen Paenibacillus larvae.</title>
        <authorList>
            <person name="Okamoto M."/>
            <person name="Kumagai M."/>
            <person name="Kanamori H."/>
            <person name="Takamatsu D."/>
        </authorList>
    </citation>
    <scope>NUCLEOTIDE SEQUENCE [LARGE SCALE GENOMIC DNA]</scope>
    <source>
        <strain evidence="13 14">J1TS3</strain>
    </source>
</reference>
<comment type="subunit">
    <text evidence="11">Homodimer. The RNAP catalytic core consists of 2 alpha, 1 beta, 1 beta' and 1 omega subunit. When a sigma factor is associated with the core the holoenzyme is formed, which can initiate transcription.</text>
</comment>
<dbReference type="Pfam" id="PF01193">
    <property type="entry name" value="RNA_pol_L"/>
    <property type="match status" value="1"/>
</dbReference>
<dbReference type="EC" id="2.7.7.6" evidence="2 11"/>
<dbReference type="NCBIfam" id="TIGR02027">
    <property type="entry name" value="rpoA"/>
    <property type="match status" value="1"/>
</dbReference>
<dbReference type="Pfam" id="PF03118">
    <property type="entry name" value="RNA_pol_A_CTD"/>
    <property type="match status" value="1"/>
</dbReference>
<feature type="domain" description="DNA-directed RNA polymerase RpoA/D/Rpb3-type" evidence="12">
    <location>
        <begin position="20"/>
        <end position="227"/>
    </location>
</feature>
<dbReference type="SMART" id="SM00662">
    <property type="entry name" value="RPOLD"/>
    <property type="match status" value="1"/>
</dbReference>
<comment type="domain">
    <text evidence="11">The N-terminal domain is essential for RNAP assembly and basal transcription, whereas the C-terminal domain is involved in interaction with transcriptional regulators and with upstream promoter elements.</text>
</comment>
<dbReference type="NCBIfam" id="NF003519">
    <property type="entry name" value="PRK05182.2-5"/>
    <property type="match status" value="1"/>
</dbReference>
<evidence type="ECO:0000259" key="12">
    <source>
        <dbReference type="SMART" id="SM00662"/>
    </source>
</evidence>
<name>A0ABQ4KAP5_9BACI</name>
<proteinExistence type="inferred from homology"/>
<evidence type="ECO:0000256" key="2">
    <source>
        <dbReference type="ARBA" id="ARBA00012418"/>
    </source>
</evidence>
<dbReference type="HAMAP" id="MF_00059">
    <property type="entry name" value="RNApol_bact_RpoA"/>
    <property type="match status" value="1"/>
</dbReference>
<evidence type="ECO:0000256" key="4">
    <source>
        <dbReference type="ARBA" id="ARBA00022478"/>
    </source>
</evidence>
<dbReference type="NCBIfam" id="NF003513">
    <property type="entry name" value="PRK05182.1-2"/>
    <property type="match status" value="1"/>
</dbReference>
<dbReference type="NCBIfam" id="NF003515">
    <property type="entry name" value="PRK05182.2-1"/>
    <property type="match status" value="1"/>
</dbReference>
<dbReference type="InterPro" id="IPR011260">
    <property type="entry name" value="RNAP_asu_C"/>
</dbReference>
<feature type="region of interest" description="Alpha C-terminal domain (alpha-CTD)" evidence="11">
    <location>
        <begin position="247"/>
        <end position="314"/>
    </location>
</feature>
<comment type="function">
    <text evidence="11">DNA-dependent RNA polymerase catalyzes the transcription of DNA into RNA using the four ribonucleoside triphosphates as substrates.</text>
</comment>
<evidence type="ECO:0000256" key="8">
    <source>
        <dbReference type="ARBA" id="ARBA00032524"/>
    </source>
</evidence>
<accession>A0ABQ4KAP5</accession>
<dbReference type="InterPro" id="IPR011773">
    <property type="entry name" value="DNA-dir_RpoA"/>
</dbReference>
<gene>
    <name evidence="11 13" type="primary">rpoA</name>
    <name evidence="13" type="ORF">J1TS3_39310</name>
</gene>
<comment type="catalytic activity">
    <reaction evidence="10 11">
        <text>RNA(n) + a ribonucleoside 5'-triphosphate = RNA(n+1) + diphosphate</text>
        <dbReference type="Rhea" id="RHEA:21248"/>
        <dbReference type="Rhea" id="RHEA-COMP:14527"/>
        <dbReference type="Rhea" id="RHEA-COMP:17342"/>
        <dbReference type="ChEBI" id="CHEBI:33019"/>
        <dbReference type="ChEBI" id="CHEBI:61557"/>
        <dbReference type="ChEBI" id="CHEBI:140395"/>
        <dbReference type="EC" id="2.7.7.6"/>
    </reaction>
</comment>
<dbReference type="InterPro" id="IPR011263">
    <property type="entry name" value="DNA-dir_RNA_pol_RpoA/D/Rpb3"/>
</dbReference>
<evidence type="ECO:0000256" key="3">
    <source>
        <dbReference type="ARBA" id="ARBA00015972"/>
    </source>
</evidence>
<dbReference type="SUPFAM" id="SSF56553">
    <property type="entry name" value="Insert subdomain of RNA polymerase alpha subunit"/>
    <property type="match status" value="1"/>
</dbReference>
<dbReference type="NCBIfam" id="NF003516">
    <property type="entry name" value="PRK05182.2-2"/>
    <property type="match status" value="1"/>
</dbReference>
<dbReference type="SUPFAM" id="SSF55257">
    <property type="entry name" value="RBP11-like subunits of RNA polymerase"/>
    <property type="match status" value="1"/>
</dbReference>
<evidence type="ECO:0000256" key="9">
    <source>
        <dbReference type="ARBA" id="ARBA00033070"/>
    </source>
</evidence>
<dbReference type="CDD" id="cd06928">
    <property type="entry name" value="RNAP_alpha_NTD"/>
    <property type="match status" value="1"/>
</dbReference>
<evidence type="ECO:0000256" key="6">
    <source>
        <dbReference type="ARBA" id="ARBA00022695"/>
    </source>
</evidence>
<comment type="similarity">
    <text evidence="1 11">Belongs to the RNA polymerase alpha chain family.</text>
</comment>
<dbReference type="RefSeq" id="WP_144519959.1">
    <property type="nucleotide sequence ID" value="NZ_BOQT01000021.1"/>
</dbReference>
<dbReference type="Gene3D" id="2.170.120.12">
    <property type="entry name" value="DNA-directed RNA polymerase, insert domain"/>
    <property type="match status" value="1"/>
</dbReference>
<organism evidence="13 14">
    <name type="scientific">Siminovitchia fordii</name>
    <dbReference type="NCBI Taxonomy" id="254759"/>
    <lineage>
        <taxon>Bacteria</taxon>
        <taxon>Bacillati</taxon>
        <taxon>Bacillota</taxon>
        <taxon>Bacilli</taxon>
        <taxon>Bacillales</taxon>
        <taxon>Bacillaceae</taxon>
        <taxon>Siminovitchia</taxon>
    </lineage>
</organism>
<evidence type="ECO:0000256" key="10">
    <source>
        <dbReference type="ARBA" id="ARBA00048552"/>
    </source>
</evidence>